<dbReference type="Proteomes" id="UP000729402">
    <property type="component" value="Unassembled WGS sequence"/>
</dbReference>
<reference evidence="1" key="2">
    <citation type="submission" date="2021-02" db="EMBL/GenBank/DDBJ databases">
        <authorList>
            <person name="Kimball J.A."/>
            <person name="Haas M.W."/>
            <person name="Macchietto M."/>
            <person name="Kono T."/>
            <person name="Duquette J."/>
            <person name="Shao M."/>
        </authorList>
    </citation>
    <scope>NUCLEOTIDE SEQUENCE</scope>
    <source>
        <tissue evidence="1">Fresh leaf tissue</tissue>
    </source>
</reference>
<name>A0A8J5TGC6_ZIZPA</name>
<comment type="caution">
    <text evidence="1">The sequence shown here is derived from an EMBL/GenBank/DDBJ whole genome shotgun (WGS) entry which is preliminary data.</text>
</comment>
<gene>
    <name evidence="1" type="ORF">GUJ93_ZPchr0015g6749</name>
</gene>
<proteinExistence type="predicted"/>
<keyword evidence="2" id="KW-1185">Reference proteome</keyword>
<accession>A0A8J5TGC6</accession>
<protein>
    <submittedName>
        <fullName evidence="1">Uncharacterized protein</fullName>
    </submittedName>
</protein>
<dbReference type="EMBL" id="JAAALK010000085">
    <property type="protein sequence ID" value="KAG8083200.1"/>
    <property type="molecule type" value="Genomic_DNA"/>
</dbReference>
<dbReference type="AlphaFoldDB" id="A0A8J5TGC6"/>
<sequence length="331" mass="37677">MVIPPSEKLNFDASHRAELILKMHEQTKANIEAMNAKYQQADLKSYLREEDMFESRTTLLQEGEDDEDITAIDTTTTAAPSPLTPKKGPMTRARARELNYQVQGCSWYDKRSNNRSRWIPPKGFGGWTSEGVRRLFSPKGSVVWLLQLLQRSVPVGGVRQYTMTGFVPKGTSEVTDGSRQVNLGQAGGLMPGEQGAPSRWLRRGLGRTSGRGAPGEGSKCGAWLQVKVLRDKSSEMRHFERYSGWSDFGVWWFKSSAEARRSKCALEGDIRRYPTKVSEVEAHRRHGPGDLQEFDCLKMLTEWKENRKKKLFYLIRASYQELMIGLQMRCF</sequence>
<reference evidence="1" key="1">
    <citation type="journal article" date="2021" name="bioRxiv">
        <title>Whole Genome Assembly and Annotation of Northern Wild Rice, Zizania palustris L., Supports a Whole Genome Duplication in the Zizania Genus.</title>
        <authorList>
            <person name="Haas M."/>
            <person name="Kono T."/>
            <person name="Macchietto M."/>
            <person name="Millas R."/>
            <person name="McGilp L."/>
            <person name="Shao M."/>
            <person name="Duquette J."/>
            <person name="Hirsch C.N."/>
            <person name="Kimball J."/>
        </authorList>
    </citation>
    <scope>NUCLEOTIDE SEQUENCE</scope>
    <source>
        <tissue evidence="1">Fresh leaf tissue</tissue>
    </source>
</reference>
<evidence type="ECO:0000313" key="1">
    <source>
        <dbReference type="EMBL" id="KAG8083200.1"/>
    </source>
</evidence>
<evidence type="ECO:0000313" key="2">
    <source>
        <dbReference type="Proteomes" id="UP000729402"/>
    </source>
</evidence>
<organism evidence="1 2">
    <name type="scientific">Zizania palustris</name>
    <name type="common">Northern wild rice</name>
    <dbReference type="NCBI Taxonomy" id="103762"/>
    <lineage>
        <taxon>Eukaryota</taxon>
        <taxon>Viridiplantae</taxon>
        <taxon>Streptophyta</taxon>
        <taxon>Embryophyta</taxon>
        <taxon>Tracheophyta</taxon>
        <taxon>Spermatophyta</taxon>
        <taxon>Magnoliopsida</taxon>
        <taxon>Liliopsida</taxon>
        <taxon>Poales</taxon>
        <taxon>Poaceae</taxon>
        <taxon>BOP clade</taxon>
        <taxon>Oryzoideae</taxon>
        <taxon>Oryzeae</taxon>
        <taxon>Zizaniinae</taxon>
        <taxon>Zizania</taxon>
    </lineage>
</organism>